<dbReference type="InterPro" id="IPR006195">
    <property type="entry name" value="aa-tRNA-synth_II"/>
</dbReference>
<dbReference type="InterPro" id="IPR018149">
    <property type="entry name" value="Lys-tRNA-synth_II_C"/>
</dbReference>
<dbReference type="EMBL" id="JBANFI010000001">
    <property type="protein sequence ID" value="MFK7159539.1"/>
    <property type="molecule type" value="Genomic_DNA"/>
</dbReference>
<dbReference type="PANTHER" id="PTHR42918:SF6">
    <property type="entry name" value="ELONGATION FACTOR P--(R)-BETA-LYSINE LIGASE"/>
    <property type="match status" value="1"/>
</dbReference>
<feature type="domain" description="Aminoacyl-transfer RNA synthetases class-II family profile" evidence="4">
    <location>
        <begin position="23"/>
        <end position="305"/>
    </location>
</feature>
<dbReference type="NCBIfam" id="TIGR00462">
    <property type="entry name" value="genX"/>
    <property type="match status" value="1"/>
</dbReference>
<dbReference type="InterPro" id="IPR004525">
    <property type="entry name" value="EpmA"/>
</dbReference>
<keyword evidence="6" id="KW-1185">Reference proteome</keyword>
<dbReference type="NCBIfam" id="NF006828">
    <property type="entry name" value="PRK09350.1"/>
    <property type="match status" value="1"/>
</dbReference>
<keyword evidence="1" id="KW-0436">Ligase</keyword>
<comment type="caution">
    <text evidence="5">The sequence shown here is derived from an EMBL/GenBank/DDBJ whole genome shotgun (WGS) entry which is preliminary data.</text>
</comment>
<organism evidence="5 6">
    <name type="scientific">Marinospirillum alkalitolerans</name>
    <dbReference type="NCBI Taxonomy" id="3123374"/>
    <lineage>
        <taxon>Bacteria</taxon>
        <taxon>Pseudomonadati</taxon>
        <taxon>Pseudomonadota</taxon>
        <taxon>Gammaproteobacteria</taxon>
        <taxon>Oceanospirillales</taxon>
        <taxon>Oceanospirillaceae</taxon>
        <taxon>Marinospirillum</taxon>
    </lineage>
</organism>
<dbReference type="PANTHER" id="PTHR42918">
    <property type="entry name" value="LYSYL-TRNA SYNTHETASE"/>
    <property type="match status" value="1"/>
</dbReference>
<evidence type="ECO:0000256" key="1">
    <source>
        <dbReference type="ARBA" id="ARBA00022598"/>
    </source>
</evidence>
<gene>
    <name evidence="5" type="primary">epmA</name>
    <name evidence="5" type="ORF">V6U78_00620</name>
</gene>
<dbReference type="PRINTS" id="PR00982">
    <property type="entry name" value="TRNASYNTHLYS"/>
</dbReference>
<evidence type="ECO:0000313" key="6">
    <source>
        <dbReference type="Proteomes" id="UP001621714"/>
    </source>
</evidence>
<evidence type="ECO:0000256" key="2">
    <source>
        <dbReference type="ARBA" id="ARBA00022741"/>
    </source>
</evidence>
<name>A0ABW8PTC6_9GAMM</name>
<dbReference type="Proteomes" id="UP001621714">
    <property type="component" value="Unassembled WGS sequence"/>
</dbReference>
<keyword evidence="2" id="KW-0547">Nucleotide-binding</keyword>
<sequence>MPKSVLAWPPGATLAVLQQRAQLTTAVRDFFAQRQVLEVHTPILGRGGSTDAHLASLSTQLSGLAEPVTLYLQTSPEFFMKRLLASGSGPIYQLGPCFRDGEISWRHNPEFWMLEWYRPGWTLAELEAECCALVDQLLGAAPYRRLTYREAFVATLGLDPFQASLKALRDAAHHCSDIDAQQLDRDGCLDLLISHQIEPSFQGQRVVLYDFPASQAALAQIHQDAQGDAVAARFELYINGIEIANAYQELTSAQEQAARFHADQQQRALLGLPAVPVDQHLLAALEAGLPECSGIALGFDRLVMLACNTASLDATQAFSVQRC</sequence>
<evidence type="ECO:0000259" key="4">
    <source>
        <dbReference type="PROSITE" id="PS50862"/>
    </source>
</evidence>
<dbReference type="InterPro" id="IPR045864">
    <property type="entry name" value="aa-tRNA-synth_II/BPL/LPL"/>
</dbReference>
<reference evidence="5 6" key="1">
    <citation type="submission" date="2024-02" db="EMBL/GenBank/DDBJ databases">
        <title>Marinospirillum sp. MEB 164 isolated from Lonar lake sediment.</title>
        <authorList>
            <person name="Joshi A."/>
            <person name="Thite S."/>
        </authorList>
    </citation>
    <scope>NUCLEOTIDE SEQUENCE [LARGE SCALE GENOMIC DNA]</scope>
    <source>
        <strain evidence="5 6">MEB164</strain>
    </source>
</reference>
<dbReference type="Pfam" id="PF00152">
    <property type="entry name" value="tRNA-synt_2"/>
    <property type="match status" value="1"/>
</dbReference>
<protein>
    <submittedName>
        <fullName evidence="5">EF-P lysine aminoacylase EpmA</fullName>
    </submittedName>
</protein>
<keyword evidence="3" id="KW-0067">ATP-binding</keyword>
<dbReference type="RefSeq" id="WP_405336037.1">
    <property type="nucleotide sequence ID" value="NZ_JBANFI010000001.1"/>
</dbReference>
<evidence type="ECO:0000313" key="5">
    <source>
        <dbReference type="EMBL" id="MFK7159539.1"/>
    </source>
</evidence>
<accession>A0ABW8PTC6</accession>
<dbReference type="InterPro" id="IPR004364">
    <property type="entry name" value="Aa-tRNA-synt_II"/>
</dbReference>
<dbReference type="Gene3D" id="3.30.930.10">
    <property type="entry name" value="Bira Bifunctional Protein, Domain 2"/>
    <property type="match status" value="1"/>
</dbReference>
<dbReference type="PROSITE" id="PS50862">
    <property type="entry name" value="AA_TRNA_LIGASE_II"/>
    <property type="match status" value="1"/>
</dbReference>
<proteinExistence type="predicted"/>
<dbReference type="SUPFAM" id="SSF55681">
    <property type="entry name" value="Class II aaRS and biotin synthetases"/>
    <property type="match status" value="1"/>
</dbReference>
<evidence type="ECO:0000256" key="3">
    <source>
        <dbReference type="ARBA" id="ARBA00022840"/>
    </source>
</evidence>